<comment type="caution">
    <text evidence="1">The sequence shown here is derived from an EMBL/GenBank/DDBJ whole genome shotgun (WGS) entry which is preliminary data.</text>
</comment>
<name>A0AAE0T036_9BIVA</name>
<reference evidence="1" key="1">
    <citation type="journal article" date="2021" name="Genome Biol. Evol.">
        <title>A High-Quality Reference Genome for a Parasitic Bivalve with Doubly Uniparental Inheritance (Bivalvia: Unionida).</title>
        <authorList>
            <person name="Smith C.H."/>
        </authorList>
    </citation>
    <scope>NUCLEOTIDE SEQUENCE</scope>
    <source>
        <strain evidence="1">CHS0354</strain>
    </source>
</reference>
<protein>
    <submittedName>
        <fullName evidence="1">Uncharacterized protein</fullName>
    </submittedName>
</protein>
<evidence type="ECO:0000313" key="2">
    <source>
        <dbReference type="Proteomes" id="UP001195483"/>
    </source>
</evidence>
<dbReference type="Proteomes" id="UP001195483">
    <property type="component" value="Unassembled WGS sequence"/>
</dbReference>
<evidence type="ECO:0000313" key="1">
    <source>
        <dbReference type="EMBL" id="KAK3600758.1"/>
    </source>
</evidence>
<gene>
    <name evidence="1" type="ORF">CHS0354_017051</name>
</gene>
<proteinExistence type="predicted"/>
<keyword evidence="2" id="KW-1185">Reference proteome</keyword>
<dbReference type="AlphaFoldDB" id="A0AAE0T036"/>
<dbReference type="EMBL" id="JAEAOA010001046">
    <property type="protein sequence ID" value="KAK3600758.1"/>
    <property type="molecule type" value="Genomic_DNA"/>
</dbReference>
<organism evidence="1 2">
    <name type="scientific">Potamilus streckersoni</name>
    <dbReference type="NCBI Taxonomy" id="2493646"/>
    <lineage>
        <taxon>Eukaryota</taxon>
        <taxon>Metazoa</taxon>
        <taxon>Spiralia</taxon>
        <taxon>Lophotrochozoa</taxon>
        <taxon>Mollusca</taxon>
        <taxon>Bivalvia</taxon>
        <taxon>Autobranchia</taxon>
        <taxon>Heteroconchia</taxon>
        <taxon>Palaeoheterodonta</taxon>
        <taxon>Unionida</taxon>
        <taxon>Unionoidea</taxon>
        <taxon>Unionidae</taxon>
        <taxon>Ambleminae</taxon>
        <taxon>Lampsilini</taxon>
        <taxon>Potamilus</taxon>
    </lineage>
</organism>
<accession>A0AAE0T036</accession>
<sequence>MFSQVHLNQYRAENIKKTIETLVMAAEHVPSNISISRGDYIVIDESSCAFAILVVLSGTATASKNVLEHAIGTLVINLAEANTLSMTND</sequence>
<reference evidence="1" key="2">
    <citation type="journal article" date="2021" name="Genome Biol. Evol.">
        <title>Developing a high-quality reference genome for a parasitic bivalve with doubly uniparental inheritance (Bivalvia: Unionida).</title>
        <authorList>
            <person name="Smith C.H."/>
        </authorList>
    </citation>
    <scope>NUCLEOTIDE SEQUENCE</scope>
    <source>
        <strain evidence="1">CHS0354</strain>
        <tissue evidence="1">Mantle</tissue>
    </source>
</reference>
<reference evidence="1" key="3">
    <citation type="submission" date="2023-05" db="EMBL/GenBank/DDBJ databases">
        <authorList>
            <person name="Smith C.H."/>
        </authorList>
    </citation>
    <scope>NUCLEOTIDE SEQUENCE</scope>
    <source>
        <strain evidence="1">CHS0354</strain>
        <tissue evidence="1">Mantle</tissue>
    </source>
</reference>